<dbReference type="Proteomes" id="UP000654918">
    <property type="component" value="Unassembled WGS sequence"/>
</dbReference>
<name>A0A8H6K675_9PEZI</name>
<sequence length="579" mass="64942">MDPNTQQNPVLSAEATRLFIQLPNEITQLISTFLPSRDHLQWTLSSRSYYQLLSKRLVPNACTRGDLLAFVLACETGNLAVMETCMLLGVSPRSRTACRWTVAIHKSPEGGLPVIAISLLANQIGAVRLLISRGASLEDLLGYPLWNLRTLLHYARHTSTLQFLFHYENSKYRDLLDWAYVRNSIWKIDTDDHAMMALQLKPELARPDLILLAIDESRPTLVKRLFEAFPDLATSANSSFHFHSGVELQLHYLCKALSSEESDMQEMVETINAATGVLPQRTLTWKAERIFDRALCWPDVPPTTFTWFLSNGLVDIHSPETRRFVHRVVHEFYHHFEVLGNGAPVRVEHAHIDGQVEGPQERWWKMTWAQVRQLDSVTEKMSFLMAGDKSPALYLPICNSKRNGPGYITCLEFLNVLESELGSGKLAPHVGMSPSDLLMKLLFFGTHEGTLQRTARVIETLVALGASGSTLATWWDDGPKEPDGQQRPYKNRRLVESETALLYAATIKADPGGGRCRDIPQATAVDMSADREISTYEEYLALRRASIGRIRQALLACPLANEPSAIGFSSMADARTSVE</sequence>
<accession>A0A8H6K675</accession>
<evidence type="ECO:0008006" key="3">
    <source>
        <dbReference type="Google" id="ProtNLM"/>
    </source>
</evidence>
<comment type="caution">
    <text evidence="1">The sequence shown here is derived from an EMBL/GenBank/DDBJ whole genome shotgun (WGS) entry which is preliminary data.</text>
</comment>
<dbReference type="EMBL" id="WIGO01000165">
    <property type="protein sequence ID" value="KAF6825834.1"/>
    <property type="molecule type" value="Genomic_DNA"/>
</dbReference>
<reference evidence="1" key="1">
    <citation type="journal article" date="2020" name="Phytopathology">
        <title>Genome Sequence Resources of Colletotrichum truncatum, C. plurivorum, C. musicola, and C. sojae: Four Species Pathogenic to Soybean (Glycine max).</title>
        <authorList>
            <person name="Rogerio F."/>
            <person name="Boufleur T.R."/>
            <person name="Ciampi-Guillardi M."/>
            <person name="Sukno S.A."/>
            <person name="Thon M.R."/>
            <person name="Massola Junior N.S."/>
            <person name="Baroncelli R."/>
        </authorList>
    </citation>
    <scope>NUCLEOTIDE SEQUENCE</scope>
    <source>
        <strain evidence="1">LFN00145</strain>
    </source>
</reference>
<dbReference type="Gene3D" id="1.25.40.20">
    <property type="entry name" value="Ankyrin repeat-containing domain"/>
    <property type="match status" value="1"/>
</dbReference>
<evidence type="ECO:0000313" key="1">
    <source>
        <dbReference type="EMBL" id="KAF6825834.1"/>
    </source>
</evidence>
<protein>
    <recommendedName>
        <fullName evidence="3">F-box domain-containing protein</fullName>
    </recommendedName>
</protein>
<gene>
    <name evidence="1" type="ORF">CPLU01_10031</name>
</gene>
<organism evidence="1 2">
    <name type="scientific">Colletotrichum plurivorum</name>
    <dbReference type="NCBI Taxonomy" id="2175906"/>
    <lineage>
        <taxon>Eukaryota</taxon>
        <taxon>Fungi</taxon>
        <taxon>Dikarya</taxon>
        <taxon>Ascomycota</taxon>
        <taxon>Pezizomycotina</taxon>
        <taxon>Sordariomycetes</taxon>
        <taxon>Hypocreomycetidae</taxon>
        <taxon>Glomerellales</taxon>
        <taxon>Glomerellaceae</taxon>
        <taxon>Colletotrichum</taxon>
        <taxon>Colletotrichum orchidearum species complex</taxon>
    </lineage>
</organism>
<evidence type="ECO:0000313" key="2">
    <source>
        <dbReference type="Proteomes" id="UP000654918"/>
    </source>
</evidence>
<dbReference type="SUPFAM" id="SSF48403">
    <property type="entry name" value="Ankyrin repeat"/>
    <property type="match status" value="1"/>
</dbReference>
<proteinExistence type="predicted"/>
<keyword evidence="2" id="KW-1185">Reference proteome</keyword>
<dbReference type="InterPro" id="IPR036770">
    <property type="entry name" value="Ankyrin_rpt-contain_sf"/>
</dbReference>
<dbReference type="AlphaFoldDB" id="A0A8H6K675"/>